<feature type="compositionally biased region" description="Low complexity" evidence="1">
    <location>
        <begin position="304"/>
        <end position="315"/>
    </location>
</feature>
<dbReference type="PROSITE" id="PS50127">
    <property type="entry name" value="UBC_2"/>
    <property type="match status" value="1"/>
</dbReference>
<dbReference type="SUPFAM" id="SSF54495">
    <property type="entry name" value="UBC-like"/>
    <property type="match status" value="1"/>
</dbReference>
<feature type="region of interest" description="Disordered" evidence="1">
    <location>
        <begin position="608"/>
        <end position="643"/>
    </location>
</feature>
<name>A0A7J6MZW5_PERCH</name>
<comment type="caution">
    <text evidence="4">The sequence shown here is derived from an EMBL/GenBank/DDBJ whole genome shotgun (WGS) entry which is preliminary data.</text>
</comment>
<proteinExistence type="predicted"/>
<dbReference type="SMART" id="SM00212">
    <property type="entry name" value="UBCc"/>
    <property type="match status" value="1"/>
</dbReference>
<evidence type="ECO:0000313" key="5">
    <source>
        <dbReference type="Proteomes" id="UP000591131"/>
    </source>
</evidence>
<keyword evidence="2" id="KW-1133">Transmembrane helix</keyword>
<evidence type="ECO:0000256" key="2">
    <source>
        <dbReference type="SAM" id="Phobius"/>
    </source>
</evidence>
<keyword evidence="2" id="KW-0472">Membrane</keyword>
<evidence type="ECO:0000259" key="3">
    <source>
        <dbReference type="PROSITE" id="PS50127"/>
    </source>
</evidence>
<sequence>MELSHAEWSAKVGEKRPPKQHEILVHALKAPLVDTRIKYARGSHSPVVVLAPLLFIARLVSSSSLYSSISAPVLQWLSILTFFLALWFSVTFNNCHHYRLQRSLSAPFRCLILAVCLIELMHSGDLTSSLGAFEMGAIALTALLLVIDIIIGDVANFASRWTSRSSLEVLSELPGKVFLCRRLGSHSGLPQGAGSKSQLVAFSVSSKIIGTQLASSPPADLCIVACIEGALVELTPLRPEYLRKLSDACRGIIMTKTESVPPVVRIVSTETFTATGGQQMADDLMTLGPNRRLALKTGITPLEETSLVSSSSSESESSEENAENQHSNDRDKCATDKLANTGAQSSVRAIRRMAAEAKEMQKNAIEGVSAHPASQDSLLEWVGYINGPNGTPYESGSFVIDIDIPVDYPFKPPRMRFRTPIWHPNITGDGRGKICMDILKAEHWSALLTLQTVLLSLVSLLADPNTGDPLNVEASDELEHFPEIFEAKAKEWTSKYASHRKVLLEQGKLRHVVVSQGLPSLKAIELTRYRVAEAPLARELRTRDPRRLIWKVEFGNLQRDNDRMPSDFWTAGWMTYSELFALWILTGNLDWRGTLKYSIEKKLFKLHEQREKNESSTNSPARPQVAESPMVPGNSGNHARTSAALTREAATAVAGVVRGGAARHAGALAAFGVEAVVFAREESAGRRVSGEISEHTHIANVSKAGISASSRALGSLAGCGLGQAALPIPIVGAVVGGLIGGLAGGELSNSLTRTAMTLTGERTQTSESPGNTHVKHAPDEDDSDLL</sequence>
<dbReference type="InterPro" id="IPR016135">
    <property type="entry name" value="UBQ-conjugating_enzyme/RWD"/>
</dbReference>
<keyword evidence="5" id="KW-1185">Reference proteome</keyword>
<dbReference type="Proteomes" id="UP000591131">
    <property type="component" value="Unassembled WGS sequence"/>
</dbReference>
<feature type="region of interest" description="Disordered" evidence="1">
    <location>
        <begin position="304"/>
        <end position="346"/>
    </location>
</feature>
<feature type="region of interest" description="Disordered" evidence="1">
    <location>
        <begin position="760"/>
        <end position="786"/>
    </location>
</feature>
<dbReference type="OrthoDB" id="7851174at2759"/>
<feature type="transmembrane region" description="Helical" evidence="2">
    <location>
        <begin position="73"/>
        <end position="92"/>
    </location>
</feature>
<dbReference type="Pfam" id="PF00179">
    <property type="entry name" value="UQ_con"/>
    <property type="match status" value="1"/>
</dbReference>
<dbReference type="Gene3D" id="3.10.110.10">
    <property type="entry name" value="Ubiquitin Conjugating Enzyme"/>
    <property type="match status" value="1"/>
</dbReference>
<reference evidence="4 5" key="1">
    <citation type="submission" date="2020-04" db="EMBL/GenBank/DDBJ databases">
        <title>Perkinsus chesapeaki whole genome sequence.</title>
        <authorList>
            <person name="Bogema D.R."/>
        </authorList>
    </citation>
    <scope>NUCLEOTIDE SEQUENCE [LARGE SCALE GENOMIC DNA]</scope>
    <source>
        <strain evidence="4">ATCC PRA-425</strain>
    </source>
</reference>
<organism evidence="4 5">
    <name type="scientific">Perkinsus chesapeaki</name>
    <name type="common">Clam parasite</name>
    <name type="synonym">Perkinsus andrewsi</name>
    <dbReference type="NCBI Taxonomy" id="330153"/>
    <lineage>
        <taxon>Eukaryota</taxon>
        <taxon>Sar</taxon>
        <taxon>Alveolata</taxon>
        <taxon>Perkinsozoa</taxon>
        <taxon>Perkinsea</taxon>
        <taxon>Perkinsida</taxon>
        <taxon>Perkinsidae</taxon>
        <taxon>Perkinsus</taxon>
    </lineage>
</organism>
<dbReference type="InterPro" id="IPR000608">
    <property type="entry name" value="UBC"/>
</dbReference>
<dbReference type="InterPro" id="IPR050113">
    <property type="entry name" value="Ub_conjugating_enzyme"/>
</dbReference>
<feature type="transmembrane region" description="Helical" evidence="2">
    <location>
        <begin position="135"/>
        <end position="158"/>
    </location>
</feature>
<feature type="transmembrane region" description="Helical" evidence="2">
    <location>
        <begin position="47"/>
        <end position="67"/>
    </location>
</feature>
<evidence type="ECO:0000256" key="1">
    <source>
        <dbReference type="SAM" id="MobiDB-lite"/>
    </source>
</evidence>
<gene>
    <name evidence="4" type="ORF">FOL47_003004</name>
</gene>
<feature type="domain" description="UBC core" evidence="3">
    <location>
        <begin position="348"/>
        <end position="498"/>
    </location>
</feature>
<dbReference type="EMBL" id="JAAPAO010000019">
    <property type="protein sequence ID" value="KAF4677162.1"/>
    <property type="molecule type" value="Genomic_DNA"/>
</dbReference>
<evidence type="ECO:0000313" key="4">
    <source>
        <dbReference type="EMBL" id="KAF4677162.1"/>
    </source>
</evidence>
<dbReference type="AlphaFoldDB" id="A0A7J6MZW5"/>
<accession>A0A7J6MZW5</accession>
<feature type="compositionally biased region" description="Polar residues" evidence="1">
    <location>
        <begin position="760"/>
        <end position="771"/>
    </location>
</feature>
<feature type="compositionally biased region" description="Basic and acidic residues" evidence="1">
    <location>
        <begin position="326"/>
        <end position="335"/>
    </location>
</feature>
<dbReference type="PANTHER" id="PTHR24067">
    <property type="entry name" value="UBIQUITIN-CONJUGATING ENZYME E2"/>
    <property type="match status" value="1"/>
</dbReference>
<keyword evidence="2" id="KW-0812">Transmembrane</keyword>
<protein>
    <recommendedName>
        <fullName evidence="3">UBC core domain-containing protein</fullName>
    </recommendedName>
</protein>